<dbReference type="InterPro" id="IPR009051">
    <property type="entry name" value="Helical_ferredxn"/>
</dbReference>
<organism evidence="8 9">
    <name type="scientific">Elysia marginata</name>
    <dbReference type="NCBI Taxonomy" id="1093978"/>
    <lineage>
        <taxon>Eukaryota</taxon>
        <taxon>Metazoa</taxon>
        <taxon>Spiralia</taxon>
        <taxon>Lophotrochozoa</taxon>
        <taxon>Mollusca</taxon>
        <taxon>Gastropoda</taxon>
        <taxon>Heterobranchia</taxon>
        <taxon>Euthyneura</taxon>
        <taxon>Panpulmonata</taxon>
        <taxon>Sacoglossa</taxon>
        <taxon>Placobranchoidea</taxon>
        <taxon>Plakobranchidae</taxon>
        <taxon>Elysia</taxon>
    </lineage>
</organism>
<dbReference type="AlphaFoldDB" id="A0AAV4FT20"/>
<dbReference type="SUPFAM" id="SSF55103">
    <property type="entry name" value="FAD-linked oxidases, C-terminal domain"/>
    <property type="match status" value="1"/>
</dbReference>
<dbReference type="InterPro" id="IPR004113">
    <property type="entry name" value="FAD-bd_oxidored_4_C"/>
</dbReference>
<dbReference type="GO" id="GO:0008720">
    <property type="term" value="F:D-lactate dehydrogenase (NAD+) activity"/>
    <property type="evidence" value="ECO:0007669"/>
    <property type="project" value="TreeGrafter"/>
</dbReference>
<dbReference type="Gene3D" id="3.30.70.2740">
    <property type="match status" value="1"/>
</dbReference>
<dbReference type="Gene3D" id="3.30.465.10">
    <property type="match status" value="1"/>
</dbReference>
<evidence type="ECO:0000259" key="7">
    <source>
        <dbReference type="PROSITE" id="PS51387"/>
    </source>
</evidence>
<comment type="similarity">
    <text evidence="2">Belongs to the FAD-binding oxidoreductase/transferase type 4 family.</text>
</comment>
<keyword evidence="3" id="KW-0285">Flavoprotein</keyword>
<dbReference type="PROSITE" id="PS51379">
    <property type="entry name" value="4FE4S_FER_2"/>
    <property type="match status" value="1"/>
</dbReference>
<dbReference type="Pfam" id="PF01565">
    <property type="entry name" value="FAD_binding_4"/>
    <property type="match status" value="1"/>
</dbReference>
<dbReference type="InterPro" id="IPR017900">
    <property type="entry name" value="4Fe4S_Fe_S_CS"/>
</dbReference>
<keyword evidence="4" id="KW-0274">FAD</keyword>
<evidence type="ECO:0000256" key="2">
    <source>
        <dbReference type="ARBA" id="ARBA00008000"/>
    </source>
</evidence>
<protein>
    <submittedName>
        <fullName evidence="8">FAD/FMN-containing dehydrogenase</fullName>
    </submittedName>
</protein>
<dbReference type="PROSITE" id="PS00198">
    <property type="entry name" value="4FE4S_FER_1"/>
    <property type="match status" value="1"/>
</dbReference>
<reference evidence="8 9" key="1">
    <citation type="journal article" date="2021" name="Elife">
        <title>Chloroplast acquisition without the gene transfer in kleptoplastic sea slugs, Plakobranchus ocellatus.</title>
        <authorList>
            <person name="Maeda T."/>
            <person name="Takahashi S."/>
            <person name="Yoshida T."/>
            <person name="Shimamura S."/>
            <person name="Takaki Y."/>
            <person name="Nagai Y."/>
            <person name="Toyoda A."/>
            <person name="Suzuki Y."/>
            <person name="Arimoto A."/>
            <person name="Ishii H."/>
            <person name="Satoh N."/>
            <person name="Nishiyama T."/>
            <person name="Hasebe M."/>
            <person name="Maruyama T."/>
            <person name="Minagawa J."/>
            <person name="Obokata J."/>
            <person name="Shigenobu S."/>
        </authorList>
    </citation>
    <scope>NUCLEOTIDE SEQUENCE [LARGE SCALE GENOMIC DNA]</scope>
</reference>
<dbReference type="GO" id="GO:0004458">
    <property type="term" value="F:D-lactate dehydrogenase (cytochrome) activity"/>
    <property type="evidence" value="ECO:0007669"/>
    <property type="project" value="TreeGrafter"/>
</dbReference>
<feature type="domain" description="4Fe-4S ferredoxin-type" evidence="6">
    <location>
        <begin position="618"/>
        <end position="650"/>
    </location>
</feature>
<proteinExistence type="inferred from homology"/>
<dbReference type="GO" id="GO:0071949">
    <property type="term" value="F:FAD binding"/>
    <property type="evidence" value="ECO:0007669"/>
    <property type="project" value="InterPro"/>
</dbReference>
<comment type="cofactor">
    <cofactor evidence="1">
        <name>FAD</name>
        <dbReference type="ChEBI" id="CHEBI:57692"/>
    </cofactor>
</comment>
<dbReference type="GO" id="GO:0051536">
    <property type="term" value="F:iron-sulfur cluster binding"/>
    <property type="evidence" value="ECO:0007669"/>
    <property type="project" value="InterPro"/>
</dbReference>
<dbReference type="InterPro" id="IPR016166">
    <property type="entry name" value="FAD-bd_PCMH"/>
</dbReference>
<dbReference type="EMBL" id="BMAT01004542">
    <property type="protein sequence ID" value="GFR75365.1"/>
    <property type="molecule type" value="Genomic_DNA"/>
</dbReference>
<dbReference type="SUPFAM" id="SSF46548">
    <property type="entry name" value="alpha-helical ferredoxin"/>
    <property type="match status" value="1"/>
</dbReference>
<dbReference type="InterPro" id="IPR006094">
    <property type="entry name" value="Oxid_FAD_bind_N"/>
</dbReference>
<dbReference type="Gene3D" id="1.10.1060.10">
    <property type="entry name" value="Alpha-helical ferredoxin"/>
    <property type="match status" value="1"/>
</dbReference>
<dbReference type="InterPro" id="IPR016164">
    <property type="entry name" value="FAD-linked_Oxase-like_C"/>
</dbReference>
<evidence type="ECO:0000313" key="8">
    <source>
        <dbReference type="EMBL" id="GFR75365.1"/>
    </source>
</evidence>
<evidence type="ECO:0000256" key="5">
    <source>
        <dbReference type="ARBA" id="ARBA00023002"/>
    </source>
</evidence>
<evidence type="ECO:0000256" key="3">
    <source>
        <dbReference type="ARBA" id="ARBA00022630"/>
    </source>
</evidence>
<sequence>MLNPDKFSGLETQIEGDLLFDKLHRTIYATDASVYRELPLAVAYPKKKEDVQTLILFAKAHKTSLIPRSGGTSIAGQCVGKGIVVDVSRYMNNILEVDTKNKTVCVEPGVIRDELNRYIKPHNLFFSPNTSTSNRCTIGGMVGNNSSGTTSIKYGVTRDKVLEIEAILSNGNTVVFKALSPKELEAKIIQKNLEGTIYKTLVETLSKKNVITEIEARYPKPQIHRRNTGYALDSLLEMEPLQKDSNKPFNLCKFLSGSEGTLVFITKIKLQLDDLPPPHRVTVCAHFDSVADCCASVKMITERHDLYACEMMDKVILDCTKNNKVQTRNRSFVKGDPKAILMLELRSDDKNDLENQKNDLLKTIESQNLSYENALLYGGDVNKAEELRKAGLGLLGNMKGDRKGVACIEDTAVALEDFSEYISRFEKIMEKHQQKSVFFAHAGAGELHLRPLLNLKKQEDVALFREITTEVAELVRSFNGSMSGEHGDGRVRSEFLEMMVGKTVYNAFKNIKKTFDPSNIFNSGKIVNVPPMDEDLRYQPDRREPRIKTLMDFSDTLGILRAVEQCNGSGDCRKTHLSQGMMCPSYQATKNEKDTTRARANALREFLTHSPKYNKFDHKELKDVLDLCVACKACKGECPSNVDITALKTEFLYQYKKANGYSLQDKVFAFNHSINKMVAKFPKANVFLKNKHTASLAKRILKIAPSRTLPTVKKFNIRDVCKTSSKTKGKVLLFLDEFSTYTDSDIVKDAFDLLLGLGYDVDYFMGDSGRGMLSVGYLKHAKQLAEKNCDIVSQEKWKDLPILGIEPSAILSFRDEYLRLVQDKKRANQVKERAFLIEEFLSKDMARGVIEKEAFHSEKKDIKIHIHCHQKSLSNQKVTFDILNFPKNYSATLMNTGCCGMAGGFGYHKEHYQTSIGIANLSLFPKIKNASLDTIIVANGTSCRQQICDGTERTALHPVSILRQALV</sequence>
<keyword evidence="5" id="KW-0560">Oxidoreductase</keyword>
<dbReference type="PANTHER" id="PTHR11748:SF119">
    <property type="entry name" value="D-2-HYDROXYGLUTARATE DEHYDROGENASE"/>
    <property type="match status" value="1"/>
</dbReference>
<evidence type="ECO:0000256" key="4">
    <source>
        <dbReference type="ARBA" id="ARBA00022827"/>
    </source>
</evidence>
<comment type="caution">
    <text evidence="8">The sequence shown here is derived from an EMBL/GenBank/DDBJ whole genome shotgun (WGS) entry which is preliminary data.</text>
</comment>
<dbReference type="InterPro" id="IPR016169">
    <property type="entry name" value="FAD-bd_PCMH_sub2"/>
</dbReference>
<dbReference type="Proteomes" id="UP000762676">
    <property type="component" value="Unassembled WGS sequence"/>
</dbReference>
<dbReference type="InterPro" id="IPR017896">
    <property type="entry name" value="4Fe4S_Fe-S-bd"/>
</dbReference>
<dbReference type="Pfam" id="PF02913">
    <property type="entry name" value="FAD-oxidase_C"/>
    <property type="match status" value="1"/>
</dbReference>
<evidence type="ECO:0000313" key="9">
    <source>
        <dbReference type="Proteomes" id="UP000762676"/>
    </source>
</evidence>
<keyword evidence="9" id="KW-1185">Reference proteome</keyword>
<gene>
    <name evidence="8" type="ORF">ElyMa_002186500</name>
</gene>
<dbReference type="SUPFAM" id="SSF56176">
    <property type="entry name" value="FAD-binding/transporter-associated domain-like"/>
    <property type="match status" value="1"/>
</dbReference>
<name>A0AAV4FT20_9GAST</name>
<dbReference type="InterPro" id="IPR036318">
    <property type="entry name" value="FAD-bd_PCMH-like_sf"/>
</dbReference>
<dbReference type="GO" id="GO:1903457">
    <property type="term" value="P:lactate catabolic process"/>
    <property type="evidence" value="ECO:0007669"/>
    <property type="project" value="TreeGrafter"/>
</dbReference>
<dbReference type="Gene3D" id="1.10.45.10">
    <property type="entry name" value="Vanillyl-alcohol Oxidase, Chain A, domain 4"/>
    <property type="match status" value="1"/>
</dbReference>
<dbReference type="PANTHER" id="PTHR11748">
    <property type="entry name" value="D-LACTATE DEHYDROGENASE"/>
    <property type="match status" value="1"/>
</dbReference>
<dbReference type="Pfam" id="PF13534">
    <property type="entry name" value="Fer4_17"/>
    <property type="match status" value="1"/>
</dbReference>
<evidence type="ECO:0000259" key="6">
    <source>
        <dbReference type="PROSITE" id="PS51379"/>
    </source>
</evidence>
<evidence type="ECO:0000256" key="1">
    <source>
        <dbReference type="ARBA" id="ARBA00001974"/>
    </source>
</evidence>
<feature type="domain" description="FAD-binding PCMH-type" evidence="7">
    <location>
        <begin position="35"/>
        <end position="275"/>
    </location>
</feature>
<accession>A0AAV4FT20</accession>
<dbReference type="PROSITE" id="PS51387">
    <property type="entry name" value="FAD_PCMH"/>
    <property type="match status" value="1"/>
</dbReference>
<dbReference type="InterPro" id="IPR016171">
    <property type="entry name" value="Vanillyl_alc_oxidase_C-sub2"/>
</dbReference>